<accession>A0A915DEM3</accession>
<organism evidence="2 3">
    <name type="scientific">Ditylenchus dipsaci</name>
    <dbReference type="NCBI Taxonomy" id="166011"/>
    <lineage>
        <taxon>Eukaryota</taxon>
        <taxon>Metazoa</taxon>
        <taxon>Ecdysozoa</taxon>
        <taxon>Nematoda</taxon>
        <taxon>Chromadorea</taxon>
        <taxon>Rhabditida</taxon>
        <taxon>Tylenchina</taxon>
        <taxon>Tylenchomorpha</taxon>
        <taxon>Sphaerularioidea</taxon>
        <taxon>Anguinidae</taxon>
        <taxon>Anguininae</taxon>
        <taxon>Ditylenchus</taxon>
    </lineage>
</organism>
<feature type="transmembrane region" description="Helical" evidence="1">
    <location>
        <begin position="138"/>
        <end position="159"/>
    </location>
</feature>
<dbReference type="GO" id="GO:0016020">
    <property type="term" value="C:membrane"/>
    <property type="evidence" value="ECO:0007669"/>
    <property type="project" value="InterPro"/>
</dbReference>
<dbReference type="SUPFAM" id="SSF90112">
    <property type="entry name" value="Neurotransmitter-gated ion-channel transmembrane pore"/>
    <property type="match status" value="1"/>
</dbReference>
<sequence length="170" mass="18909">MFTNYPTTPAGGLAVSPSTPNYVYRPPGILVPLASTPTFKMTPGADGASSPSMPPDCDCSEQDYFLEKMTLKRTIPLMQYNDSVVGSSVYHHQMPYLNTSQRGSRRWRMSGADGLSGANWCCRRFSPSKIDRCSRSGFPLLFIGFNCLYWSVMSVLSSWNTNQQDFVAFT</sequence>
<keyword evidence="2" id="KW-1185">Reference proteome</keyword>
<proteinExistence type="predicted"/>
<dbReference type="GO" id="GO:0006811">
    <property type="term" value="P:monoatomic ion transport"/>
    <property type="evidence" value="ECO:0007669"/>
    <property type="project" value="InterPro"/>
</dbReference>
<name>A0A915DEM3_9BILA</name>
<protein>
    <submittedName>
        <fullName evidence="3">Uncharacterized protein</fullName>
    </submittedName>
</protein>
<reference evidence="3" key="1">
    <citation type="submission" date="2022-11" db="UniProtKB">
        <authorList>
            <consortium name="WormBaseParasite"/>
        </authorList>
    </citation>
    <scope>IDENTIFICATION</scope>
</reference>
<dbReference type="Proteomes" id="UP000887574">
    <property type="component" value="Unplaced"/>
</dbReference>
<dbReference type="AlphaFoldDB" id="A0A915DEM3"/>
<evidence type="ECO:0000313" key="2">
    <source>
        <dbReference type="Proteomes" id="UP000887574"/>
    </source>
</evidence>
<keyword evidence="1" id="KW-0472">Membrane</keyword>
<dbReference type="InterPro" id="IPR036719">
    <property type="entry name" value="Neuro-gated_channel_TM_sf"/>
</dbReference>
<evidence type="ECO:0000256" key="1">
    <source>
        <dbReference type="SAM" id="Phobius"/>
    </source>
</evidence>
<keyword evidence="1" id="KW-0812">Transmembrane</keyword>
<keyword evidence="1" id="KW-1133">Transmembrane helix</keyword>
<dbReference type="WBParaSite" id="jg18624">
    <property type="protein sequence ID" value="jg18624"/>
    <property type="gene ID" value="jg18624"/>
</dbReference>
<evidence type="ECO:0000313" key="3">
    <source>
        <dbReference type="WBParaSite" id="jg18624"/>
    </source>
</evidence>